<feature type="transmembrane region" description="Helical" evidence="1">
    <location>
        <begin position="43"/>
        <end position="65"/>
    </location>
</feature>
<dbReference type="AlphaFoldDB" id="A0A0F9N8Q0"/>
<feature type="transmembrane region" description="Helical" evidence="1">
    <location>
        <begin position="103"/>
        <end position="130"/>
    </location>
</feature>
<gene>
    <name evidence="2" type="ORF">LCGC14_1366610</name>
</gene>
<evidence type="ECO:0000313" key="2">
    <source>
        <dbReference type="EMBL" id="KKM77777.1"/>
    </source>
</evidence>
<organism evidence="2">
    <name type="scientific">marine sediment metagenome</name>
    <dbReference type="NCBI Taxonomy" id="412755"/>
    <lineage>
        <taxon>unclassified sequences</taxon>
        <taxon>metagenomes</taxon>
        <taxon>ecological metagenomes</taxon>
    </lineage>
</organism>
<proteinExistence type="predicted"/>
<keyword evidence="1" id="KW-0812">Transmembrane</keyword>
<dbReference type="EMBL" id="LAZR01008591">
    <property type="protein sequence ID" value="KKM77777.1"/>
    <property type="molecule type" value="Genomic_DNA"/>
</dbReference>
<protein>
    <submittedName>
        <fullName evidence="2">Uncharacterized protein</fullName>
    </submittedName>
</protein>
<accession>A0A0F9N8Q0</accession>
<sequence length="138" mass="14757">MTKRQGLRRRRLPHRRWLNIIYELAAFVIADGIGANLERADIIGRVGHGALLILAGLLCAASIGLRTRKDEKAVRRILSAFVFGSLSGLYVFGLTLVDHETTTALGLAAIVILLGGLGAAAVSAFTAKILHRAPFSGK</sequence>
<keyword evidence="1" id="KW-1133">Transmembrane helix</keyword>
<feature type="transmembrane region" description="Helical" evidence="1">
    <location>
        <begin position="20"/>
        <end position="37"/>
    </location>
</feature>
<evidence type="ECO:0000256" key="1">
    <source>
        <dbReference type="SAM" id="Phobius"/>
    </source>
</evidence>
<name>A0A0F9N8Q0_9ZZZZ</name>
<feature type="transmembrane region" description="Helical" evidence="1">
    <location>
        <begin position="77"/>
        <end position="97"/>
    </location>
</feature>
<reference evidence="2" key="1">
    <citation type="journal article" date="2015" name="Nature">
        <title>Complex archaea that bridge the gap between prokaryotes and eukaryotes.</title>
        <authorList>
            <person name="Spang A."/>
            <person name="Saw J.H."/>
            <person name="Jorgensen S.L."/>
            <person name="Zaremba-Niedzwiedzka K."/>
            <person name="Martijn J."/>
            <person name="Lind A.E."/>
            <person name="van Eijk R."/>
            <person name="Schleper C."/>
            <person name="Guy L."/>
            <person name="Ettema T.J."/>
        </authorList>
    </citation>
    <scope>NUCLEOTIDE SEQUENCE</scope>
</reference>
<comment type="caution">
    <text evidence="2">The sequence shown here is derived from an EMBL/GenBank/DDBJ whole genome shotgun (WGS) entry which is preliminary data.</text>
</comment>
<keyword evidence="1" id="KW-0472">Membrane</keyword>